<evidence type="ECO:0000259" key="1">
    <source>
        <dbReference type="Pfam" id="PF24785"/>
    </source>
</evidence>
<keyword evidence="3" id="KW-1185">Reference proteome</keyword>
<dbReference type="RefSeq" id="XP_005642957.1">
    <property type="nucleotide sequence ID" value="XM_005642900.1"/>
</dbReference>
<feature type="domain" description="RXYLT1 C-terminal" evidence="1">
    <location>
        <begin position="22"/>
        <end position="114"/>
    </location>
</feature>
<name>I0YJ44_COCSC</name>
<dbReference type="Pfam" id="PF24785">
    <property type="entry name" value="RXYLT1_C"/>
    <property type="match status" value="1"/>
</dbReference>
<dbReference type="Proteomes" id="UP000007264">
    <property type="component" value="Unassembled WGS sequence"/>
</dbReference>
<dbReference type="GeneID" id="17036324"/>
<reference evidence="2 3" key="1">
    <citation type="journal article" date="2012" name="Genome Biol.">
        <title>The genome of the polar eukaryotic microalga coccomyxa subellipsoidea reveals traits of cold adaptation.</title>
        <authorList>
            <person name="Blanc G."/>
            <person name="Agarkova I."/>
            <person name="Grimwood J."/>
            <person name="Kuo A."/>
            <person name="Brueggeman A."/>
            <person name="Dunigan D."/>
            <person name="Gurnon J."/>
            <person name="Ladunga I."/>
            <person name="Lindquist E."/>
            <person name="Lucas S."/>
            <person name="Pangilinan J."/>
            <person name="Proschold T."/>
            <person name="Salamov A."/>
            <person name="Schmutz J."/>
            <person name="Weeks D."/>
            <person name="Yamada T."/>
            <person name="Claverie J.M."/>
            <person name="Grigoriev I."/>
            <person name="Van Etten J."/>
            <person name="Lomsadze A."/>
            <person name="Borodovsky M."/>
        </authorList>
    </citation>
    <scope>NUCLEOTIDE SEQUENCE [LARGE SCALE GENOMIC DNA]</scope>
    <source>
        <strain evidence="2 3">C-169</strain>
    </source>
</reference>
<accession>I0YJ44</accession>
<dbReference type="OrthoDB" id="1924787at2759"/>
<protein>
    <recommendedName>
        <fullName evidence="1">RXYLT1 C-terminal domain-containing protein</fullName>
    </recommendedName>
</protein>
<comment type="caution">
    <text evidence="2">The sequence shown here is derived from an EMBL/GenBank/DDBJ whole genome shotgun (WGS) entry which is preliminary data.</text>
</comment>
<gene>
    <name evidence="2" type="ORF">COCSUDRAFT_38668</name>
</gene>
<dbReference type="EMBL" id="AGSI01000024">
    <property type="protein sequence ID" value="EIE18413.1"/>
    <property type="molecule type" value="Genomic_DNA"/>
</dbReference>
<evidence type="ECO:0000313" key="2">
    <source>
        <dbReference type="EMBL" id="EIE18413.1"/>
    </source>
</evidence>
<evidence type="ECO:0000313" key="3">
    <source>
        <dbReference type="Proteomes" id="UP000007264"/>
    </source>
</evidence>
<proteinExistence type="predicted"/>
<dbReference type="InterPro" id="IPR057538">
    <property type="entry name" value="RXYLT1_C"/>
</dbReference>
<dbReference type="KEGG" id="csl:COCSUDRAFT_38668"/>
<organism evidence="2 3">
    <name type="scientific">Coccomyxa subellipsoidea (strain C-169)</name>
    <name type="common">Green microalga</name>
    <dbReference type="NCBI Taxonomy" id="574566"/>
    <lineage>
        <taxon>Eukaryota</taxon>
        <taxon>Viridiplantae</taxon>
        <taxon>Chlorophyta</taxon>
        <taxon>core chlorophytes</taxon>
        <taxon>Trebouxiophyceae</taxon>
        <taxon>Trebouxiophyceae incertae sedis</taxon>
        <taxon>Coccomyxaceae</taxon>
        <taxon>Coccomyxa</taxon>
        <taxon>Coccomyxa subellipsoidea</taxon>
    </lineage>
</organism>
<dbReference type="AlphaFoldDB" id="I0YJ44"/>
<sequence length="147" mass="16151">MKQGTLRTLAGYGGRPGGAAAAASAWEYSMAMHSAQFAPAPAGICAEQFRIWEALEAGCIPILLERHMAPGSVLYPIRFLRFEVVQLGSWQEVPEKLLQLGDQMAHNPQIWTRRQQHNSKLWAHVKGGVATRIAQSVCEIGRPSTTQ</sequence>